<sequence>MSLNTLINYLPNLGQPFTHPNFTEISSNSAMPSILGDTGEYEEEVDYMALKGNAEMVVETTLENVEKI</sequence>
<accession>A0A2H3E1A9</accession>
<dbReference type="AlphaFoldDB" id="A0A2H3E1A9"/>
<name>A0A2H3E1A9_ARMGA</name>
<dbReference type="InParanoid" id="A0A2H3E1A9"/>
<evidence type="ECO:0000313" key="2">
    <source>
        <dbReference type="Proteomes" id="UP000217790"/>
    </source>
</evidence>
<gene>
    <name evidence="1" type="ORF">ARMGADRAFT_1079804</name>
</gene>
<proteinExistence type="predicted"/>
<protein>
    <submittedName>
        <fullName evidence="1">Uncharacterized protein</fullName>
    </submittedName>
</protein>
<dbReference type="EMBL" id="KZ293656">
    <property type="protein sequence ID" value="PBK93496.1"/>
    <property type="molecule type" value="Genomic_DNA"/>
</dbReference>
<evidence type="ECO:0000313" key="1">
    <source>
        <dbReference type="EMBL" id="PBK93496.1"/>
    </source>
</evidence>
<keyword evidence="2" id="KW-1185">Reference proteome</keyword>
<organism evidence="1 2">
    <name type="scientific">Armillaria gallica</name>
    <name type="common">Bulbous honey fungus</name>
    <name type="synonym">Armillaria bulbosa</name>
    <dbReference type="NCBI Taxonomy" id="47427"/>
    <lineage>
        <taxon>Eukaryota</taxon>
        <taxon>Fungi</taxon>
        <taxon>Dikarya</taxon>
        <taxon>Basidiomycota</taxon>
        <taxon>Agaricomycotina</taxon>
        <taxon>Agaricomycetes</taxon>
        <taxon>Agaricomycetidae</taxon>
        <taxon>Agaricales</taxon>
        <taxon>Marasmiineae</taxon>
        <taxon>Physalacriaceae</taxon>
        <taxon>Armillaria</taxon>
    </lineage>
</organism>
<reference evidence="2" key="1">
    <citation type="journal article" date="2017" name="Nat. Ecol. Evol.">
        <title>Genome expansion and lineage-specific genetic innovations in the forest pathogenic fungi Armillaria.</title>
        <authorList>
            <person name="Sipos G."/>
            <person name="Prasanna A.N."/>
            <person name="Walter M.C."/>
            <person name="O'Connor E."/>
            <person name="Balint B."/>
            <person name="Krizsan K."/>
            <person name="Kiss B."/>
            <person name="Hess J."/>
            <person name="Varga T."/>
            <person name="Slot J."/>
            <person name="Riley R."/>
            <person name="Boka B."/>
            <person name="Rigling D."/>
            <person name="Barry K."/>
            <person name="Lee J."/>
            <person name="Mihaltcheva S."/>
            <person name="LaButti K."/>
            <person name="Lipzen A."/>
            <person name="Waldron R."/>
            <person name="Moloney N.M."/>
            <person name="Sperisen C."/>
            <person name="Kredics L."/>
            <person name="Vagvoelgyi C."/>
            <person name="Patrignani A."/>
            <person name="Fitzpatrick D."/>
            <person name="Nagy I."/>
            <person name="Doyle S."/>
            <person name="Anderson J.B."/>
            <person name="Grigoriev I.V."/>
            <person name="Gueldener U."/>
            <person name="Muensterkoetter M."/>
            <person name="Nagy L.G."/>
        </authorList>
    </citation>
    <scope>NUCLEOTIDE SEQUENCE [LARGE SCALE GENOMIC DNA]</scope>
    <source>
        <strain evidence="2">Ar21-2</strain>
    </source>
</reference>
<dbReference type="Proteomes" id="UP000217790">
    <property type="component" value="Unassembled WGS sequence"/>
</dbReference>